<dbReference type="AlphaFoldDB" id="A0AAV6ITZ5"/>
<evidence type="ECO:0000313" key="5">
    <source>
        <dbReference type="Proteomes" id="UP000823749"/>
    </source>
</evidence>
<accession>A0AAV6ITZ5</accession>
<dbReference type="GO" id="GO:0006952">
    <property type="term" value="P:defense response"/>
    <property type="evidence" value="ECO:0007669"/>
    <property type="project" value="UniProtKB-KW"/>
</dbReference>
<reference evidence="4" key="1">
    <citation type="submission" date="2020-08" db="EMBL/GenBank/DDBJ databases">
        <title>Plant Genome Project.</title>
        <authorList>
            <person name="Zhang R.-G."/>
        </authorList>
    </citation>
    <scope>NUCLEOTIDE SEQUENCE</scope>
    <source>
        <strain evidence="4">WSP0</strain>
        <tissue evidence="4">Leaf</tissue>
    </source>
</reference>
<dbReference type="SUPFAM" id="SSF52058">
    <property type="entry name" value="L domain-like"/>
    <property type="match status" value="2"/>
</dbReference>
<dbReference type="Gene3D" id="3.80.10.10">
    <property type="entry name" value="Ribonuclease Inhibitor"/>
    <property type="match status" value="2"/>
</dbReference>
<keyword evidence="1" id="KW-0433">Leucine-rich repeat</keyword>
<comment type="caution">
    <text evidence="4">The sequence shown here is derived from an EMBL/GenBank/DDBJ whole genome shotgun (WGS) entry which is preliminary data.</text>
</comment>
<keyword evidence="2" id="KW-0611">Plant defense</keyword>
<proteinExistence type="predicted"/>
<dbReference type="InterPro" id="IPR056789">
    <property type="entry name" value="LRR_R13L1-DRL21"/>
</dbReference>
<evidence type="ECO:0000256" key="1">
    <source>
        <dbReference type="ARBA" id="ARBA00022614"/>
    </source>
</evidence>
<keyword evidence="5" id="KW-1185">Reference proteome</keyword>
<organism evidence="4 5">
    <name type="scientific">Rhododendron griersonianum</name>
    <dbReference type="NCBI Taxonomy" id="479676"/>
    <lineage>
        <taxon>Eukaryota</taxon>
        <taxon>Viridiplantae</taxon>
        <taxon>Streptophyta</taxon>
        <taxon>Embryophyta</taxon>
        <taxon>Tracheophyta</taxon>
        <taxon>Spermatophyta</taxon>
        <taxon>Magnoliopsida</taxon>
        <taxon>eudicotyledons</taxon>
        <taxon>Gunneridae</taxon>
        <taxon>Pentapetalae</taxon>
        <taxon>asterids</taxon>
        <taxon>Ericales</taxon>
        <taxon>Ericaceae</taxon>
        <taxon>Ericoideae</taxon>
        <taxon>Rhodoreae</taxon>
        <taxon>Rhododendron</taxon>
    </lineage>
</organism>
<gene>
    <name evidence="4" type="ORF">RHGRI_025814</name>
</gene>
<dbReference type="EMBL" id="JACTNZ010000009">
    <property type="protein sequence ID" value="KAG5530987.1"/>
    <property type="molecule type" value="Genomic_DNA"/>
</dbReference>
<dbReference type="Proteomes" id="UP000823749">
    <property type="component" value="Chromosome 9"/>
</dbReference>
<name>A0AAV6ITZ5_9ERIC</name>
<dbReference type="Pfam" id="PF25019">
    <property type="entry name" value="LRR_R13L1-DRL21"/>
    <property type="match status" value="1"/>
</dbReference>
<protein>
    <recommendedName>
        <fullName evidence="3">R13L1/DRL21-like LRR repeat region domain-containing protein</fullName>
    </recommendedName>
</protein>
<evidence type="ECO:0000313" key="4">
    <source>
        <dbReference type="EMBL" id="KAG5530987.1"/>
    </source>
</evidence>
<sequence>MVSLRLENCENCFSLPPLGQLPSLKELTIAMMPNITNVGHEFYGESGSVNKPFQSLQNLRFEKMSGWVDWCILDAGEFSRLQKLGIEECPQLVTSLPRTTSICELLLKECQGVQLEWRNVSSVEKLEISGFASLKEFPSEFVTLTNLKELSVEKCPRLSVPEMSNRNMFLESLELVRCESLISLPLGLFPKLRDLSIVECTNFETLLIPDGIELQNLTLLETLTIEGCKKLKALLEQMHTLLPSLHSLDLHGCPEIESFPKGGLPSELGALYIGNCKKLVGGQRDWGLQTLPSLTRFLLLGESEDVLESFPEEGLLPSTLTFLGFGDLPNLKSLNKRGLQLLGSLERIVIFRCPQLQSLPEEGLPTSLIALSFDDCPLLKPRCHREEGEDWHKIPHIPFITIDGEIISD</sequence>
<dbReference type="PANTHER" id="PTHR36766">
    <property type="entry name" value="PLANT BROAD-SPECTRUM MILDEW RESISTANCE PROTEIN RPW8"/>
    <property type="match status" value="1"/>
</dbReference>
<evidence type="ECO:0000256" key="2">
    <source>
        <dbReference type="ARBA" id="ARBA00022821"/>
    </source>
</evidence>
<evidence type="ECO:0000259" key="3">
    <source>
        <dbReference type="Pfam" id="PF25019"/>
    </source>
</evidence>
<feature type="domain" description="R13L1/DRL21-like LRR repeat region" evidence="3">
    <location>
        <begin position="1"/>
        <end position="32"/>
    </location>
</feature>
<dbReference type="InterPro" id="IPR032675">
    <property type="entry name" value="LRR_dom_sf"/>
</dbReference>
<dbReference type="PANTHER" id="PTHR36766:SF30">
    <property type="entry name" value="TIR-NBS TYPE DISEASE RESISTANCE PROTEIN-RELATED"/>
    <property type="match status" value="1"/>
</dbReference>